<accession>A0A212IU81</accession>
<gene>
    <name evidence="2" type="ORF">KL86DPRO_10078</name>
</gene>
<name>A0A212IU81_9DELT</name>
<organism evidence="2">
    <name type="scientific">uncultured delta proteobacterium</name>
    <dbReference type="NCBI Taxonomy" id="34034"/>
    <lineage>
        <taxon>Bacteria</taxon>
        <taxon>Deltaproteobacteria</taxon>
        <taxon>environmental samples</taxon>
    </lineage>
</organism>
<protein>
    <recommendedName>
        <fullName evidence="3">DUF2802 domain-containing protein</fullName>
    </recommendedName>
</protein>
<keyword evidence="1" id="KW-0812">Transmembrane</keyword>
<evidence type="ECO:0008006" key="3">
    <source>
        <dbReference type="Google" id="ProtNLM"/>
    </source>
</evidence>
<reference evidence="2" key="1">
    <citation type="submission" date="2016-04" db="EMBL/GenBank/DDBJ databases">
        <authorList>
            <person name="Evans L.H."/>
            <person name="Alamgir A."/>
            <person name="Owens N."/>
            <person name="Weber N.D."/>
            <person name="Virtaneva K."/>
            <person name="Barbian K."/>
            <person name="Babar A."/>
            <person name="Rosenke K."/>
        </authorList>
    </citation>
    <scope>NUCLEOTIDE SEQUENCE</scope>
    <source>
        <strain evidence="2">86</strain>
    </source>
</reference>
<dbReference type="EMBL" id="FLUQ01000001">
    <property type="protein sequence ID" value="SBV90737.1"/>
    <property type="molecule type" value="Genomic_DNA"/>
</dbReference>
<evidence type="ECO:0000313" key="2">
    <source>
        <dbReference type="EMBL" id="SBV90737.1"/>
    </source>
</evidence>
<keyword evidence="1" id="KW-0472">Membrane</keyword>
<feature type="transmembrane region" description="Helical" evidence="1">
    <location>
        <begin position="6"/>
        <end position="26"/>
    </location>
</feature>
<keyword evidence="1" id="KW-1133">Transmembrane helix</keyword>
<evidence type="ECO:0000256" key="1">
    <source>
        <dbReference type="SAM" id="Phobius"/>
    </source>
</evidence>
<sequence length="139" mass="15902">MQLTFWLLALVTIFELVLFFLLLSFFRRLRRSEELLLKLQAGQSSLLANLEQNAQLEKDLISSFVDRQQELKHLDIQLEERAATLTRLLNQAEAVSRSPQFLRELILSGVRQGKSPLELARATGLSLDEVKLIIAQAKQ</sequence>
<dbReference type="AlphaFoldDB" id="A0A212IU81"/>
<proteinExistence type="predicted"/>